<dbReference type="PANTHER" id="PTHR10545:SF29">
    <property type="entry name" value="GH14572P-RELATED"/>
    <property type="match status" value="1"/>
</dbReference>
<dbReference type="Proteomes" id="UP000054350">
    <property type="component" value="Unassembled WGS sequence"/>
</dbReference>
<feature type="domain" description="N-acetyltransferase" evidence="3">
    <location>
        <begin position="54"/>
        <end position="214"/>
    </location>
</feature>
<dbReference type="STRING" id="578462.A0A0L0S165"/>
<dbReference type="SUPFAM" id="SSF55729">
    <property type="entry name" value="Acyl-CoA N-acyltransferases (Nat)"/>
    <property type="match status" value="1"/>
</dbReference>
<evidence type="ECO:0000313" key="4">
    <source>
        <dbReference type="EMBL" id="KNE56145.1"/>
    </source>
</evidence>
<organism evidence="4 5">
    <name type="scientific">Allomyces macrogynus (strain ATCC 38327)</name>
    <name type="common">Allomyces javanicus var. macrogynus</name>
    <dbReference type="NCBI Taxonomy" id="578462"/>
    <lineage>
        <taxon>Eukaryota</taxon>
        <taxon>Fungi</taxon>
        <taxon>Fungi incertae sedis</taxon>
        <taxon>Blastocladiomycota</taxon>
        <taxon>Blastocladiomycetes</taxon>
        <taxon>Blastocladiales</taxon>
        <taxon>Blastocladiaceae</taxon>
        <taxon>Allomyces</taxon>
    </lineage>
</organism>
<gene>
    <name evidence="4" type="ORF">AMAG_01981</name>
</gene>
<dbReference type="Gene3D" id="3.40.630.30">
    <property type="match status" value="1"/>
</dbReference>
<reference evidence="5" key="2">
    <citation type="submission" date="2009-11" db="EMBL/GenBank/DDBJ databases">
        <title>The Genome Sequence of Allomyces macrogynus strain ATCC 38327.</title>
        <authorList>
            <consortium name="The Broad Institute Genome Sequencing Platform"/>
            <person name="Russ C."/>
            <person name="Cuomo C."/>
            <person name="Shea T."/>
            <person name="Young S.K."/>
            <person name="Zeng Q."/>
            <person name="Koehrsen M."/>
            <person name="Haas B."/>
            <person name="Borodovsky M."/>
            <person name="Guigo R."/>
            <person name="Alvarado L."/>
            <person name="Berlin A."/>
            <person name="Borenstein D."/>
            <person name="Chen Z."/>
            <person name="Engels R."/>
            <person name="Freedman E."/>
            <person name="Gellesch M."/>
            <person name="Goldberg J."/>
            <person name="Griggs A."/>
            <person name="Gujja S."/>
            <person name="Heiman D."/>
            <person name="Hepburn T."/>
            <person name="Howarth C."/>
            <person name="Jen D."/>
            <person name="Larson L."/>
            <person name="Lewis B."/>
            <person name="Mehta T."/>
            <person name="Park D."/>
            <person name="Pearson M."/>
            <person name="Roberts A."/>
            <person name="Saif S."/>
            <person name="Shenoy N."/>
            <person name="Sisk P."/>
            <person name="Stolte C."/>
            <person name="Sykes S."/>
            <person name="Walk T."/>
            <person name="White J."/>
            <person name="Yandava C."/>
            <person name="Burger G."/>
            <person name="Gray M.W."/>
            <person name="Holland P.W.H."/>
            <person name="King N."/>
            <person name="Lang F.B.F."/>
            <person name="Roger A.J."/>
            <person name="Ruiz-Trillo I."/>
            <person name="Lander E."/>
            <person name="Nusbaum C."/>
        </authorList>
    </citation>
    <scope>NUCLEOTIDE SEQUENCE [LARGE SCALE GENOMIC DNA]</scope>
    <source>
        <strain evidence="5">ATCC 38327</strain>
    </source>
</reference>
<dbReference type="InterPro" id="IPR016181">
    <property type="entry name" value="Acyl_CoA_acyltransferase"/>
</dbReference>
<dbReference type="OrthoDB" id="7305308at2759"/>
<evidence type="ECO:0000259" key="3">
    <source>
        <dbReference type="PROSITE" id="PS51186"/>
    </source>
</evidence>
<protein>
    <recommendedName>
        <fullName evidence="3">N-acetyltransferase domain-containing protein</fullName>
    </recommendedName>
</protein>
<dbReference type="PANTHER" id="PTHR10545">
    <property type="entry name" value="DIAMINE N-ACETYLTRANSFERASE"/>
    <property type="match status" value="1"/>
</dbReference>
<dbReference type="EMBL" id="GG745330">
    <property type="protein sequence ID" value="KNE56145.1"/>
    <property type="molecule type" value="Genomic_DNA"/>
</dbReference>
<dbReference type="InterPro" id="IPR000182">
    <property type="entry name" value="GNAT_dom"/>
</dbReference>
<accession>A0A0L0S165</accession>
<dbReference type="PROSITE" id="PS51186">
    <property type="entry name" value="GNAT"/>
    <property type="match status" value="1"/>
</dbReference>
<evidence type="ECO:0000313" key="5">
    <source>
        <dbReference type="Proteomes" id="UP000054350"/>
    </source>
</evidence>
<reference evidence="4 5" key="1">
    <citation type="submission" date="2009-11" db="EMBL/GenBank/DDBJ databases">
        <title>Annotation of Allomyces macrogynus ATCC 38327.</title>
        <authorList>
            <consortium name="The Broad Institute Genome Sequencing Platform"/>
            <person name="Russ C."/>
            <person name="Cuomo C."/>
            <person name="Burger G."/>
            <person name="Gray M.W."/>
            <person name="Holland P.W.H."/>
            <person name="King N."/>
            <person name="Lang F.B.F."/>
            <person name="Roger A.J."/>
            <person name="Ruiz-Trillo I."/>
            <person name="Young S.K."/>
            <person name="Zeng Q."/>
            <person name="Gargeya S."/>
            <person name="Fitzgerald M."/>
            <person name="Haas B."/>
            <person name="Abouelleil A."/>
            <person name="Alvarado L."/>
            <person name="Arachchi H.M."/>
            <person name="Berlin A."/>
            <person name="Chapman S.B."/>
            <person name="Gearin G."/>
            <person name="Goldberg J."/>
            <person name="Griggs A."/>
            <person name="Gujja S."/>
            <person name="Hansen M."/>
            <person name="Heiman D."/>
            <person name="Howarth C."/>
            <person name="Larimer J."/>
            <person name="Lui A."/>
            <person name="MacDonald P.J.P."/>
            <person name="McCowen C."/>
            <person name="Montmayeur A."/>
            <person name="Murphy C."/>
            <person name="Neiman D."/>
            <person name="Pearson M."/>
            <person name="Priest M."/>
            <person name="Roberts A."/>
            <person name="Saif S."/>
            <person name="Shea T."/>
            <person name="Sisk P."/>
            <person name="Stolte C."/>
            <person name="Sykes S."/>
            <person name="Wortman J."/>
            <person name="Nusbaum C."/>
            <person name="Birren B."/>
        </authorList>
    </citation>
    <scope>NUCLEOTIDE SEQUENCE [LARGE SCALE GENOMIC DNA]</scope>
    <source>
        <strain evidence="4 5">ATCC 38327</strain>
    </source>
</reference>
<evidence type="ECO:0000256" key="2">
    <source>
        <dbReference type="ARBA" id="ARBA00023315"/>
    </source>
</evidence>
<dbReference type="AlphaFoldDB" id="A0A0L0S165"/>
<dbReference type="VEuPathDB" id="FungiDB:AMAG_01981"/>
<keyword evidence="1" id="KW-0808">Transferase</keyword>
<keyword evidence="5" id="KW-1185">Reference proteome</keyword>
<dbReference type="InterPro" id="IPR051016">
    <property type="entry name" value="Diverse_Substrate_AcTransf"/>
</dbReference>
<dbReference type="Pfam" id="PF00583">
    <property type="entry name" value="Acetyltransf_1"/>
    <property type="match status" value="1"/>
</dbReference>
<proteinExistence type="predicted"/>
<keyword evidence="2" id="KW-0012">Acyltransferase</keyword>
<name>A0A0L0S165_ALLM3</name>
<evidence type="ECO:0000256" key="1">
    <source>
        <dbReference type="ARBA" id="ARBA00022679"/>
    </source>
</evidence>
<sequence>MSTSIASTSTTKAAALAARPAPVLRPIEETDLPVIRAMIVELAVFEKLEHEVTCTIEDLRTSLFPADADVLAGRAVKSARAVILERDLAPGEQPPANLVHPLSVPNPKTNRPARLVLGFCLYFFNFSTFLGQHGVYVEDLCVRAPFRVGGYGTILLHSVIRHAVVVHGAKRVEWSVLNWNENAIRFYADKCGAKPQDEWTVYRVTGDRLAQYRDYVPTAQVEGGFAGLAERK</sequence>
<dbReference type="eggNOG" id="KOG3216">
    <property type="taxonomic scope" value="Eukaryota"/>
</dbReference>
<dbReference type="CDD" id="cd04301">
    <property type="entry name" value="NAT_SF"/>
    <property type="match status" value="1"/>
</dbReference>
<dbReference type="GO" id="GO:0008080">
    <property type="term" value="F:N-acetyltransferase activity"/>
    <property type="evidence" value="ECO:0007669"/>
    <property type="project" value="TreeGrafter"/>
</dbReference>